<keyword evidence="3" id="KW-1185">Reference proteome</keyword>
<evidence type="ECO:0000256" key="1">
    <source>
        <dbReference type="SAM" id="Phobius"/>
    </source>
</evidence>
<dbReference type="EMBL" id="JABAHZ010000010">
    <property type="protein sequence ID" value="NLR82510.1"/>
    <property type="molecule type" value="Genomic_DNA"/>
</dbReference>
<evidence type="ECO:0000313" key="2">
    <source>
        <dbReference type="EMBL" id="NLR82510.1"/>
    </source>
</evidence>
<feature type="transmembrane region" description="Helical" evidence="1">
    <location>
        <begin position="88"/>
        <end position="106"/>
    </location>
</feature>
<keyword evidence="1" id="KW-0812">Transmembrane</keyword>
<name>A0A847SGX0_9BACT</name>
<keyword evidence="1" id="KW-1133">Transmembrane helix</keyword>
<protein>
    <submittedName>
        <fullName evidence="2">Uncharacterized protein</fullName>
    </submittedName>
</protein>
<feature type="transmembrane region" description="Helical" evidence="1">
    <location>
        <begin position="57"/>
        <end position="76"/>
    </location>
</feature>
<comment type="caution">
    <text evidence="2">The sequence shown here is derived from an EMBL/GenBank/DDBJ whole genome shotgun (WGS) entry which is preliminary data.</text>
</comment>
<gene>
    <name evidence="2" type="ORF">HGH91_28090</name>
</gene>
<feature type="transmembrane region" description="Helical" evidence="1">
    <location>
        <begin position="187"/>
        <end position="210"/>
    </location>
</feature>
<keyword evidence="1" id="KW-0472">Membrane</keyword>
<feature type="transmembrane region" description="Helical" evidence="1">
    <location>
        <begin position="118"/>
        <end position="138"/>
    </location>
</feature>
<evidence type="ECO:0000313" key="3">
    <source>
        <dbReference type="Proteomes" id="UP000552864"/>
    </source>
</evidence>
<organism evidence="2 3">
    <name type="scientific">Chitinophaga eiseniae</name>
    <dbReference type="NCBI Taxonomy" id="634771"/>
    <lineage>
        <taxon>Bacteria</taxon>
        <taxon>Pseudomonadati</taxon>
        <taxon>Bacteroidota</taxon>
        <taxon>Chitinophagia</taxon>
        <taxon>Chitinophagales</taxon>
        <taxon>Chitinophagaceae</taxon>
        <taxon>Chitinophaga</taxon>
    </lineage>
</organism>
<feature type="transmembrane region" description="Helical" evidence="1">
    <location>
        <begin position="30"/>
        <end position="51"/>
    </location>
</feature>
<dbReference type="RefSeq" id="WP_168742580.1">
    <property type="nucleotide sequence ID" value="NZ_JABAHZ010000010.1"/>
</dbReference>
<dbReference type="Proteomes" id="UP000552864">
    <property type="component" value="Unassembled WGS sequence"/>
</dbReference>
<sequence length="221" mass="25925">MIEGYQYFEMLSLFVAIFCYKGLSHFRIVMFIPLLLLTNIVEMIGSNFRYFGWTNNYLIYNIFIIISIPIYFSLYANMLAIRRNERNILIVIAILSMSFVLVNFFFLQGRLFFNNISLILLEILNIVFSCFVLLRLAFQREIKRGLSREPYFWVCAPILLFSLLTLVLLGLQQYIRSRHIEIGQTSLYRVVLPVANIILYSSYSYAFVLCRTLTNKSSLSS</sequence>
<accession>A0A847SGX0</accession>
<proteinExistence type="predicted"/>
<dbReference type="AlphaFoldDB" id="A0A847SGX0"/>
<feature type="transmembrane region" description="Helical" evidence="1">
    <location>
        <begin position="150"/>
        <end position="175"/>
    </location>
</feature>
<reference evidence="2 3" key="1">
    <citation type="submission" date="2020-04" db="EMBL/GenBank/DDBJ databases">
        <authorList>
            <person name="Yin C."/>
        </authorList>
    </citation>
    <scope>NUCLEOTIDE SEQUENCE [LARGE SCALE GENOMIC DNA]</scope>
    <source>
        <strain evidence="2 3">Ak56</strain>
    </source>
</reference>